<name>A0ABT6F5D7_9BACT</name>
<proteinExistence type="predicted"/>
<dbReference type="EMBL" id="JARRAG010000001">
    <property type="protein sequence ID" value="MDG3002798.1"/>
    <property type="molecule type" value="Genomic_DNA"/>
</dbReference>
<comment type="caution">
    <text evidence="1">The sequence shown here is derived from an EMBL/GenBank/DDBJ whole genome shotgun (WGS) entry which is preliminary data.</text>
</comment>
<protein>
    <submittedName>
        <fullName evidence="1">Uncharacterized protein</fullName>
    </submittedName>
</protein>
<organism evidence="1 2">
    <name type="scientific">Paludisphaera mucosa</name>
    <dbReference type="NCBI Taxonomy" id="3030827"/>
    <lineage>
        <taxon>Bacteria</taxon>
        <taxon>Pseudomonadati</taxon>
        <taxon>Planctomycetota</taxon>
        <taxon>Planctomycetia</taxon>
        <taxon>Isosphaerales</taxon>
        <taxon>Isosphaeraceae</taxon>
        <taxon>Paludisphaera</taxon>
    </lineage>
</organism>
<evidence type="ECO:0000313" key="1">
    <source>
        <dbReference type="EMBL" id="MDG3002798.1"/>
    </source>
</evidence>
<reference evidence="1 2" key="1">
    <citation type="submission" date="2023-03" db="EMBL/GenBank/DDBJ databases">
        <title>Paludisphaera mucosa sp. nov. a novel planctomycete from northern fen.</title>
        <authorList>
            <person name="Ivanova A."/>
        </authorList>
    </citation>
    <scope>NUCLEOTIDE SEQUENCE [LARGE SCALE GENOMIC DNA]</scope>
    <source>
        <strain evidence="1 2">Pla2</strain>
    </source>
</reference>
<sequence length="164" mass="18463">MPTDDRRMGRGPMRSWLKRTLESGLLETLPASEATGGGEPRAFALDLIARLREADGGMRPDEPLAIAYHDFRRRVEAERKARRLGLLGRPTRRHRIPEAWPVEPSPAWPQEVAAKKAASGKSTLSSSQPFVGRWLTRIRSALAARVQARQVDVTHPLWDRWLDG</sequence>
<evidence type="ECO:0000313" key="2">
    <source>
        <dbReference type="Proteomes" id="UP001216907"/>
    </source>
</evidence>
<keyword evidence="2" id="KW-1185">Reference proteome</keyword>
<dbReference type="Proteomes" id="UP001216907">
    <property type="component" value="Unassembled WGS sequence"/>
</dbReference>
<accession>A0ABT6F5D7</accession>
<dbReference type="RefSeq" id="WP_277859162.1">
    <property type="nucleotide sequence ID" value="NZ_JARRAG010000001.1"/>
</dbReference>
<gene>
    <name evidence="1" type="ORF">PZE19_03265</name>
</gene>